<organism evidence="1 2">
    <name type="scientific">Polaribacter sejongensis</name>
    <dbReference type="NCBI Taxonomy" id="985043"/>
    <lineage>
        <taxon>Bacteria</taxon>
        <taxon>Pseudomonadati</taxon>
        <taxon>Bacteroidota</taxon>
        <taxon>Flavobacteriia</taxon>
        <taxon>Flavobacteriales</taxon>
        <taxon>Flavobacteriaceae</taxon>
    </lineage>
</organism>
<keyword evidence="1" id="KW-0378">Hydrolase</keyword>
<accession>A0AAJ1QVE9</accession>
<proteinExistence type="predicted"/>
<dbReference type="Pfam" id="PF09411">
    <property type="entry name" value="PagL"/>
    <property type="match status" value="1"/>
</dbReference>
<evidence type="ECO:0000313" key="2">
    <source>
        <dbReference type="Proteomes" id="UP001228636"/>
    </source>
</evidence>
<dbReference type="Proteomes" id="UP001228636">
    <property type="component" value="Unassembled WGS sequence"/>
</dbReference>
<name>A0AAJ1QVE9_9FLAO</name>
<dbReference type="InterPro" id="IPR018550">
    <property type="entry name" value="Lipid-A_deacylase-rel"/>
</dbReference>
<protein>
    <submittedName>
        <fullName evidence="1">Acyloxyacyl hydrolase</fullName>
    </submittedName>
</protein>
<evidence type="ECO:0000313" key="1">
    <source>
        <dbReference type="EMBL" id="MDN3618998.1"/>
    </source>
</evidence>
<dbReference type="RefSeq" id="WP_261973627.1">
    <property type="nucleotide sequence ID" value="NZ_CP103460.1"/>
</dbReference>
<sequence length="214" mass="24872">MQKKQLLFFLFFTLIYSLKAQENKKEILNIKKVGVLYNTVNAKNFIFEDEDYKYTSNTLKLQAFYNLGKWRSFDFELIVQPQIQVIKHQLLNSYFVLPSEENFEDKIIEFTTPKTMHLYAFELGFVVKREIVKNLDFQFTAGLGVATIDTRTERLAKGFTFLENASLGFSYKTTKKTALYIGSNIGHISNLDFQSPNNGYTFLGFEVGVSYFLK</sequence>
<dbReference type="EMBL" id="JAUFQH010000004">
    <property type="protein sequence ID" value="MDN3618998.1"/>
    <property type="molecule type" value="Genomic_DNA"/>
</dbReference>
<dbReference type="AlphaFoldDB" id="A0AAJ1QVE9"/>
<gene>
    <name evidence="1" type="ORF">QWY81_05950</name>
</gene>
<dbReference type="GO" id="GO:0016787">
    <property type="term" value="F:hydrolase activity"/>
    <property type="evidence" value="ECO:0007669"/>
    <property type="project" value="UniProtKB-KW"/>
</dbReference>
<reference evidence="1 2" key="1">
    <citation type="journal article" date="2014" name="Int. J. Syst. Evol. Microbiol.">
        <title>Complete genome sequence of Corynebacterium casei LMG S-19264T (=DSM 44701T), isolated from a smear-ripened cheese.</title>
        <authorList>
            <consortium name="US DOE Joint Genome Institute (JGI-PGF)"/>
            <person name="Walter F."/>
            <person name="Albersmeier A."/>
            <person name="Kalinowski J."/>
            <person name="Ruckert C."/>
        </authorList>
    </citation>
    <scope>NUCLEOTIDE SEQUENCE [LARGE SCALE GENOMIC DNA]</scope>
    <source>
        <strain evidence="1 2">CECT 8670</strain>
    </source>
</reference>
<dbReference type="Gene3D" id="2.40.160.20">
    <property type="match status" value="1"/>
</dbReference>
<comment type="caution">
    <text evidence="1">The sequence shown here is derived from an EMBL/GenBank/DDBJ whole genome shotgun (WGS) entry which is preliminary data.</text>
</comment>